<organism evidence="2 3">
    <name type="scientific">Thermothielavioides terrestris (strain ATCC 38088 / NRRL 8126)</name>
    <name type="common">Thielavia terrestris</name>
    <dbReference type="NCBI Taxonomy" id="578455"/>
    <lineage>
        <taxon>Eukaryota</taxon>
        <taxon>Fungi</taxon>
        <taxon>Dikarya</taxon>
        <taxon>Ascomycota</taxon>
        <taxon>Pezizomycotina</taxon>
        <taxon>Sordariomycetes</taxon>
        <taxon>Sordariomycetidae</taxon>
        <taxon>Sordariales</taxon>
        <taxon>Chaetomiaceae</taxon>
        <taxon>Thermothielavioides</taxon>
        <taxon>Thermothielavioides terrestris</taxon>
    </lineage>
</organism>
<dbReference type="HOGENOM" id="CLU_1971998_0_0_1"/>
<dbReference type="GeneID" id="11518781"/>
<proteinExistence type="predicted"/>
<gene>
    <name evidence="2" type="ORF">THITE_2086706</name>
</gene>
<protein>
    <submittedName>
        <fullName evidence="2">Uncharacterized protein</fullName>
    </submittedName>
</protein>
<evidence type="ECO:0000313" key="2">
    <source>
        <dbReference type="EMBL" id="AEO65221.1"/>
    </source>
</evidence>
<dbReference type="AlphaFoldDB" id="G2R4I6"/>
<evidence type="ECO:0000256" key="1">
    <source>
        <dbReference type="SAM" id="MobiDB-lite"/>
    </source>
</evidence>
<sequence>MAALADKPPKLPLATLNNGHRDVFMRAVGDAQIVVDGFPISDVARDVCNVYFCQGHPVFDDHKGLGLGMLEPARGLLSGSDARALQMDSQAAKGSTTLQPGVLDNGRGEKAGDPATCELSLQLQWGK</sequence>
<accession>G2R4I6</accession>
<dbReference type="RefSeq" id="XP_003651557.1">
    <property type="nucleotide sequence ID" value="XM_003651509.1"/>
</dbReference>
<feature type="compositionally biased region" description="Polar residues" evidence="1">
    <location>
        <begin position="89"/>
        <end position="99"/>
    </location>
</feature>
<dbReference type="KEGG" id="ttt:THITE_2086706"/>
<keyword evidence="3" id="KW-1185">Reference proteome</keyword>
<dbReference type="EMBL" id="CP003010">
    <property type="protein sequence ID" value="AEO65221.1"/>
    <property type="molecule type" value="Genomic_DNA"/>
</dbReference>
<dbReference type="Proteomes" id="UP000008181">
    <property type="component" value="Chromosome 2"/>
</dbReference>
<feature type="region of interest" description="Disordered" evidence="1">
    <location>
        <begin position="89"/>
        <end position="111"/>
    </location>
</feature>
<evidence type="ECO:0000313" key="3">
    <source>
        <dbReference type="Proteomes" id="UP000008181"/>
    </source>
</evidence>
<name>G2R4I6_THETT</name>
<reference evidence="2 3" key="1">
    <citation type="journal article" date="2011" name="Nat. Biotechnol.">
        <title>Comparative genomic analysis of the thermophilic biomass-degrading fungi Myceliophthora thermophila and Thielavia terrestris.</title>
        <authorList>
            <person name="Berka R.M."/>
            <person name="Grigoriev I.V."/>
            <person name="Otillar R."/>
            <person name="Salamov A."/>
            <person name="Grimwood J."/>
            <person name="Reid I."/>
            <person name="Ishmael N."/>
            <person name="John T."/>
            <person name="Darmond C."/>
            <person name="Moisan M.-C."/>
            <person name="Henrissat B."/>
            <person name="Coutinho P.M."/>
            <person name="Lombard V."/>
            <person name="Natvig D.O."/>
            <person name="Lindquist E."/>
            <person name="Schmutz J."/>
            <person name="Lucas S."/>
            <person name="Harris P."/>
            <person name="Powlowski J."/>
            <person name="Bellemare A."/>
            <person name="Taylor D."/>
            <person name="Butler G."/>
            <person name="de Vries R.P."/>
            <person name="Allijn I.E."/>
            <person name="van den Brink J."/>
            <person name="Ushinsky S."/>
            <person name="Storms R."/>
            <person name="Powell A.J."/>
            <person name="Paulsen I.T."/>
            <person name="Elbourne L.D.H."/>
            <person name="Baker S.E."/>
            <person name="Magnuson J."/>
            <person name="LaBoissiere S."/>
            <person name="Clutterbuck A.J."/>
            <person name="Martinez D."/>
            <person name="Wogulis M."/>
            <person name="de Leon A.L."/>
            <person name="Rey M.W."/>
            <person name="Tsang A."/>
        </authorList>
    </citation>
    <scope>NUCLEOTIDE SEQUENCE [LARGE SCALE GENOMIC DNA]</scope>
    <source>
        <strain evidence="3">ATCC 38088 / NRRL 8126</strain>
    </source>
</reference>